<accession>A0A4Y2DTS4</accession>
<sequence>MSDDGIKASEVINRYSIPRSPLCYSIRGHLNDKCHNVNERTEGGTLITITRLGPTSTSRRYIPSSECRIRAVDADAYRRRIEAETPAQSQARRERYAEAYDNDFLYPNFLLDLLTNPNNPDYKNFQDNIRSYNRAVSFPSMGTKVVDFSSGGPYVFKVHGEIRHRTSHIQSVNGQTPQYVQFYVIDSTQASKIRVNHPANEQCNLRILDQIDRFFRQHNRLSYTYRMLREVESRVIAGSNEAGEDVPIVNMVFRRDRHSDQRRYNAPTANEIAMVFVNSDGEPPFERNIRVYPLNPENPQQPFININILISNLDPMAYPIFFPYGQPGWQPNWRCESYQGAQGNQSRVNVTMLQYKSALTAMIDDFNLIITAGKLTQQWIVDSYLQVEANNLNFIRTHQQQLRTELYQGLADRNSSNPVLII</sequence>
<gene>
    <name evidence="2" type="ORF">AVEN_1607_1</name>
</gene>
<protein>
    <recommendedName>
        <fullName evidence="1">Helitron helicase-like domain-containing protein</fullName>
    </recommendedName>
</protein>
<evidence type="ECO:0000259" key="1">
    <source>
        <dbReference type="Pfam" id="PF14214"/>
    </source>
</evidence>
<feature type="domain" description="Helitron helicase-like" evidence="1">
    <location>
        <begin position="364"/>
        <end position="412"/>
    </location>
</feature>
<dbReference type="InterPro" id="IPR025476">
    <property type="entry name" value="Helitron_helicase-like"/>
</dbReference>
<dbReference type="PANTHER" id="PTHR45786:SF74">
    <property type="entry name" value="ATP-DEPENDENT DNA HELICASE"/>
    <property type="match status" value="1"/>
</dbReference>
<keyword evidence="3" id="KW-1185">Reference proteome</keyword>
<name>A0A4Y2DTS4_ARAVE</name>
<comment type="caution">
    <text evidence="2">The sequence shown here is derived from an EMBL/GenBank/DDBJ whole genome shotgun (WGS) entry which is preliminary data.</text>
</comment>
<dbReference type="AlphaFoldDB" id="A0A4Y2DTS4"/>
<proteinExistence type="predicted"/>
<organism evidence="2 3">
    <name type="scientific">Araneus ventricosus</name>
    <name type="common">Orbweaver spider</name>
    <name type="synonym">Epeira ventricosa</name>
    <dbReference type="NCBI Taxonomy" id="182803"/>
    <lineage>
        <taxon>Eukaryota</taxon>
        <taxon>Metazoa</taxon>
        <taxon>Ecdysozoa</taxon>
        <taxon>Arthropoda</taxon>
        <taxon>Chelicerata</taxon>
        <taxon>Arachnida</taxon>
        <taxon>Araneae</taxon>
        <taxon>Araneomorphae</taxon>
        <taxon>Entelegynae</taxon>
        <taxon>Araneoidea</taxon>
        <taxon>Araneidae</taxon>
        <taxon>Araneus</taxon>
    </lineage>
</organism>
<reference evidence="2 3" key="1">
    <citation type="journal article" date="2019" name="Sci. Rep.">
        <title>Orb-weaving spider Araneus ventricosus genome elucidates the spidroin gene catalogue.</title>
        <authorList>
            <person name="Kono N."/>
            <person name="Nakamura H."/>
            <person name="Ohtoshi R."/>
            <person name="Moran D.A.P."/>
            <person name="Shinohara A."/>
            <person name="Yoshida Y."/>
            <person name="Fujiwara M."/>
            <person name="Mori M."/>
            <person name="Tomita M."/>
            <person name="Arakawa K."/>
        </authorList>
    </citation>
    <scope>NUCLEOTIDE SEQUENCE [LARGE SCALE GENOMIC DNA]</scope>
</reference>
<dbReference type="PANTHER" id="PTHR45786">
    <property type="entry name" value="DNA BINDING PROTEIN-LIKE"/>
    <property type="match status" value="1"/>
</dbReference>
<dbReference type="Proteomes" id="UP000499080">
    <property type="component" value="Unassembled WGS sequence"/>
</dbReference>
<evidence type="ECO:0000313" key="3">
    <source>
        <dbReference type="Proteomes" id="UP000499080"/>
    </source>
</evidence>
<dbReference type="Pfam" id="PF14214">
    <property type="entry name" value="Helitron_like_N"/>
    <property type="match status" value="1"/>
</dbReference>
<evidence type="ECO:0000313" key="2">
    <source>
        <dbReference type="EMBL" id="GBM18995.1"/>
    </source>
</evidence>
<dbReference type="OrthoDB" id="7698527at2759"/>
<dbReference type="EMBL" id="BGPR01000414">
    <property type="protein sequence ID" value="GBM18995.1"/>
    <property type="molecule type" value="Genomic_DNA"/>
</dbReference>